<sequence length="250" mass="27590">MLSKATVKYVNALQVKKYRNQHQAFVVEGAKSVLELLNSDFELQHLFITDEFLQEHGNRLGKGTRYELVTEQELTKAGTFSSNNAGLAVARMRQLPALQFKPGDFTIALDDVRDPGNLGTIIRIADWYGIQTIVCSESCADFYNPKTISATMGSFTRVKAYYLNLGEWLRELPGSIPIYGASLEGENLHRIQLQPQGVVVMGNEANGIRPEVASEVNQLIKIPAFGKAESLNVATATAIIIDNFMRHAGA</sequence>
<dbReference type="Pfam" id="PF00588">
    <property type="entry name" value="SpoU_methylase"/>
    <property type="match status" value="1"/>
</dbReference>
<proteinExistence type="inferred from homology"/>
<keyword evidence="7" id="KW-1185">Reference proteome</keyword>
<dbReference type="GO" id="GO:0003723">
    <property type="term" value="F:RNA binding"/>
    <property type="evidence" value="ECO:0007669"/>
    <property type="project" value="InterPro"/>
</dbReference>
<keyword evidence="2 6" id="KW-0489">Methyltransferase</keyword>
<dbReference type="InterPro" id="IPR051259">
    <property type="entry name" value="rRNA_Methyltransferase"/>
</dbReference>
<reference evidence="7" key="1">
    <citation type="submission" date="2017-01" db="EMBL/GenBank/DDBJ databases">
        <authorList>
            <person name="Varghese N."/>
            <person name="Submissions S."/>
        </authorList>
    </citation>
    <scope>NUCLEOTIDE SEQUENCE [LARGE SCALE GENOMIC DNA]</scope>
    <source>
        <strain evidence="7">LP100</strain>
    </source>
</reference>
<dbReference type="EMBL" id="FTPP01000001">
    <property type="protein sequence ID" value="SIT80276.1"/>
    <property type="molecule type" value="Genomic_DNA"/>
</dbReference>
<dbReference type="OrthoDB" id="9785673at2"/>
<dbReference type="InterPro" id="IPR029028">
    <property type="entry name" value="Alpha/beta_knot_MTases"/>
</dbReference>
<gene>
    <name evidence="6" type="ORF">SAMN05444128_0843</name>
</gene>
<dbReference type="InterPro" id="IPR029064">
    <property type="entry name" value="Ribosomal_eL30-like_sf"/>
</dbReference>
<dbReference type="PANTHER" id="PTHR43191:SF2">
    <property type="entry name" value="RRNA METHYLTRANSFERASE 3, MITOCHONDRIAL"/>
    <property type="match status" value="1"/>
</dbReference>
<dbReference type="GO" id="GO:0006396">
    <property type="term" value="P:RNA processing"/>
    <property type="evidence" value="ECO:0007669"/>
    <property type="project" value="InterPro"/>
</dbReference>
<evidence type="ECO:0000256" key="2">
    <source>
        <dbReference type="ARBA" id="ARBA00022603"/>
    </source>
</evidence>
<accession>A0A1R3WQ29</accession>
<dbReference type="InterPro" id="IPR029026">
    <property type="entry name" value="tRNA_m1G_MTases_N"/>
</dbReference>
<dbReference type="GO" id="GO:0032259">
    <property type="term" value="P:methylation"/>
    <property type="evidence" value="ECO:0007669"/>
    <property type="project" value="UniProtKB-KW"/>
</dbReference>
<evidence type="ECO:0000256" key="3">
    <source>
        <dbReference type="ARBA" id="ARBA00022679"/>
    </source>
</evidence>
<comment type="similarity">
    <text evidence="1">Belongs to the class IV-like SAM-binding methyltransferase superfamily. RNA methyltransferase TrmH family.</text>
</comment>
<dbReference type="SUPFAM" id="SSF75217">
    <property type="entry name" value="alpha/beta knot"/>
    <property type="match status" value="1"/>
</dbReference>
<evidence type="ECO:0000313" key="7">
    <source>
        <dbReference type="Proteomes" id="UP000187181"/>
    </source>
</evidence>
<feature type="domain" description="tRNA/rRNA methyltransferase SpoU type" evidence="4">
    <location>
        <begin position="105"/>
        <end position="241"/>
    </location>
</feature>
<evidence type="ECO:0000256" key="1">
    <source>
        <dbReference type="ARBA" id="ARBA00007228"/>
    </source>
</evidence>
<protein>
    <submittedName>
        <fullName evidence="6">RNA methyltransferase, TrmH family</fullName>
    </submittedName>
</protein>
<evidence type="ECO:0000259" key="4">
    <source>
        <dbReference type="Pfam" id="PF00588"/>
    </source>
</evidence>
<dbReference type="Pfam" id="PF22435">
    <property type="entry name" value="MRM3-like_sub_bind"/>
    <property type="match status" value="1"/>
</dbReference>
<dbReference type="InterPro" id="IPR053888">
    <property type="entry name" value="MRM3-like_sub_bind"/>
</dbReference>
<dbReference type="RefSeq" id="WP_076666218.1">
    <property type="nucleotide sequence ID" value="NZ_FTPP01000001.1"/>
</dbReference>
<dbReference type="Proteomes" id="UP000187181">
    <property type="component" value="Unassembled WGS sequence"/>
</dbReference>
<organism evidence="6 7">
    <name type="scientific">Pontibacter indicus</name>
    <dbReference type="NCBI Taxonomy" id="1317125"/>
    <lineage>
        <taxon>Bacteria</taxon>
        <taxon>Pseudomonadati</taxon>
        <taxon>Bacteroidota</taxon>
        <taxon>Cytophagia</taxon>
        <taxon>Cytophagales</taxon>
        <taxon>Hymenobacteraceae</taxon>
        <taxon>Pontibacter</taxon>
    </lineage>
</organism>
<dbReference type="GO" id="GO:0008173">
    <property type="term" value="F:RNA methyltransferase activity"/>
    <property type="evidence" value="ECO:0007669"/>
    <property type="project" value="InterPro"/>
</dbReference>
<dbReference type="AlphaFoldDB" id="A0A1R3WQ29"/>
<dbReference type="Gene3D" id="3.40.1280.10">
    <property type="match status" value="1"/>
</dbReference>
<dbReference type="PANTHER" id="PTHR43191">
    <property type="entry name" value="RRNA METHYLTRANSFERASE 3"/>
    <property type="match status" value="1"/>
</dbReference>
<feature type="domain" description="MRM3-like substrate binding" evidence="5">
    <location>
        <begin position="5"/>
        <end position="76"/>
    </location>
</feature>
<name>A0A1R3WQ29_9BACT</name>
<evidence type="ECO:0000313" key="6">
    <source>
        <dbReference type="EMBL" id="SIT80276.1"/>
    </source>
</evidence>
<keyword evidence="3 6" id="KW-0808">Transferase</keyword>
<dbReference type="InterPro" id="IPR001537">
    <property type="entry name" value="SpoU_MeTrfase"/>
</dbReference>
<dbReference type="SUPFAM" id="SSF55315">
    <property type="entry name" value="L30e-like"/>
    <property type="match status" value="1"/>
</dbReference>
<evidence type="ECO:0000259" key="5">
    <source>
        <dbReference type="Pfam" id="PF22435"/>
    </source>
</evidence>
<dbReference type="STRING" id="1317125.SAMN05444128_0843"/>
<dbReference type="CDD" id="cd18109">
    <property type="entry name" value="SpoU-like_RNA-MTase"/>
    <property type="match status" value="1"/>
</dbReference>
<dbReference type="Gene3D" id="3.30.1330.30">
    <property type="match status" value="1"/>
</dbReference>